<dbReference type="PANTHER" id="PTHR40278">
    <property type="entry name" value="DNA UTILIZATION PROTEIN HOFN"/>
    <property type="match status" value="1"/>
</dbReference>
<keyword evidence="1" id="KW-0472">Membrane</keyword>
<accession>A0A1M5UF06</accession>
<dbReference type="OrthoDB" id="3292822at2"/>
<evidence type="ECO:0000256" key="1">
    <source>
        <dbReference type="SAM" id="Phobius"/>
    </source>
</evidence>
<feature type="transmembrane region" description="Helical" evidence="1">
    <location>
        <begin position="58"/>
        <end position="76"/>
    </location>
</feature>
<dbReference type="InterPro" id="IPR052534">
    <property type="entry name" value="Extracell_DNA_Util/SecSys_Comp"/>
</dbReference>
<dbReference type="PANTHER" id="PTHR40278:SF1">
    <property type="entry name" value="DNA UTILIZATION PROTEIN HOFN"/>
    <property type="match status" value="1"/>
</dbReference>
<sequence>MTSTLRRPLKRPLTRTERTMPLRELTGATAVPVATVRANLMPPEVVGKRRIGWLRRRLGVALLALVVLVGAGYAFARQQTDVAHDDLAAAQDRSTALTHQVSGFDALLATQAKTTQLSDQLATVMATDLQWSRLLGQLNRIAPAGLTVTQVQGQLTDGTAATTAPTGTTMTAPGGAQVIGTLTISGTARDYRSVATYLDALAKVRGLALVDPGALATDQGRSTFTATASLTEKILGGRYTKSGGK</sequence>
<keyword evidence="1" id="KW-0812">Transmembrane</keyword>
<protein>
    <submittedName>
        <fullName evidence="2">Tfp pilus assembly protein PilN</fullName>
    </submittedName>
</protein>
<dbReference type="AlphaFoldDB" id="A0A1M5UF06"/>
<keyword evidence="3" id="KW-1185">Reference proteome</keyword>
<evidence type="ECO:0000313" key="2">
    <source>
        <dbReference type="EMBL" id="SHH61622.1"/>
    </source>
</evidence>
<keyword evidence="1" id="KW-1133">Transmembrane helix</keyword>
<dbReference type="Proteomes" id="UP000186132">
    <property type="component" value="Unassembled WGS sequence"/>
</dbReference>
<dbReference type="EMBL" id="FQVU01000008">
    <property type="protein sequence ID" value="SHH61622.1"/>
    <property type="molecule type" value="Genomic_DNA"/>
</dbReference>
<gene>
    <name evidence="2" type="ORF">SAMN05443575_4198</name>
</gene>
<dbReference type="RefSeq" id="WP_073392395.1">
    <property type="nucleotide sequence ID" value="NZ_FQVU01000008.1"/>
</dbReference>
<organism evidence="2 3">
    <name type="scientific">Jatrophihabitans endophyticus</name>
    <dbReference type="NCBI Taxonomy" id="1206085"/>
    <lineage>
        <taxon>Bacteria</taxon>
        <taxon>Bacillati</taxon>
        <taxon>Actinomycetota</taxon>
        <taxon>Actinomycetes</taxon>
        <taxon>Jatrophihabitantales</taxon>
        <taxon>Jatrophihabitantaceae</taxon>
        <taxon>Jatrophihabitans</taxon>
    </lineage>
</organism>
<proteinExistence type="predicted"/>
<name>A0A1M5UF06_9ACTN</name>
<dbReference type="STRING" id="1206085.SAMN05443575_4198"/>
<evidence type="ECO:0000313" key="3">
    <source>
        <dbReference type="Proteomes" id="UP000186132"/>
    </source>
</evidence>
<reference evidence="2 3" key="1">
    <citation type="submission" date="2016-11" db="EMBL/GenBank/DDBJ databases">
        <authorList>
            <person name="Jaros S."/>
            <person name="Januszkiewicz K."/>
            <person name="Wedrychowicz H."/>
        </authorList>
    </citation>
    <scope>NUCLEOTIDE SEQUENCE [LARGE SCALE GENOMIC DNA]</scope>
    <source>
        <strain evidence="2 3">DSM 45627</strain>
    </source>
</reference>